<dbReference type="PANTHER" id="PTHR30349">
    <property type="entry name" value="PHAGE INTEGRASE-RELATED"/>
    <property type="match status" value="1"/>
</dbReference>
<keyword evidence="4" id="KW-0233">DNA recombination</keyword>
<dbReference type="Gene3D" id="1.10.443.10">
    <property type="entry name" value="Intergrase catalytic core"/>
    <property type="match status" value="1"/>
</dbReference>
<accession>A0ABP3LC81</accession>
<evidence type="ECO:0000256" key="2">
    <source>
        <dbReference type="ARBA" id="ARBA00022908"/>
    </source>
</evidence>
<evidence type="ECO:0000313" key="8">
    <source>
        <dbReference type="EMBL" id="GAA0496767.1"/>
    </source>
</evidence>
<reference evidence="9" key="1">
    <citation type="journal article" date="2019" name="Int. J. Syst. Evol. Microbiol.">
        <title>The Global Catalogue of Microorganisms (GCM) 10K type strain sequencing project: providing services to taxonomists for standard genome sequencing and annotation.</title>
        <authorList>
            <consortium name="The Broad Institute Genomics Platform"/>
            <consortium name="The Broad Institute Genome Sequencing Center for Infectious Disease"/>
            <person name="Wu L."/>
            <person name="Ma J."/>
        </authorList>
    </citation>
    <scope>NUCLEOTIDE SEQUENCE [LARGE SCALE GENOMIC DNA]</scope>
    <source>
        <strain evidence="9">JCM 12389</strain>
    </source>
</reference>
<evidence type="ECO:0000256" key="3">
    <source>
        <dbReference type="ARBA" id="ARBA00023125"/>
    </source>
</evidence>
<proteinExistence type="inferred from homology"/>
<feature type="domain" description="Tyr recombinase" evidence="6">
    <location>
        <begin position="186"/>
        <end position="393"/>
    </location>
</feature>
<feature type="domain" description="Core-binding (CB)" evidence="7">
    <location>
        <begin position="74"/>
        <end position="157"/>
    </location>
</feature>
<evidence type="ECO:0000259" key="6">
    <source>
        <dbReference type="PROSITE" id="PS51898"/>
    </source>
</evidence>
<gene>
    <name evidence="8" type="ORF">GCM10008986_24620</name>
</gene>
<dbReference type="Proteomes" id="UP001500880">
    <property type="component" value="Unassembled WGS sequence"/>
</dbReference>
<dbReference type="PROSITE" id="PS51898">
    <property type="entry name" value="TYR_RECOMBINASE"/>
    <property type="match status" value="1"/>
</dbReference>
<dbReference type="PROSITE" id="PS51900">
    <property type="entry name" value="CB"/>
    <property type="match status" value="1"/>
</dbReference>
<comment type="similarity">
    <text evidence="1">Belongs to the 'phage' integrase family.</text>
</comment>
<organism evidence="8 9">
    <name type="scientific">Salinibacillus aidingensis</name>
    <dbReference type="NCBI Taxonomy" id="237684"/>
    <lineage>
        <taxon>Bacteria</taxon>
        <taxon>Bacillati</taxon>
        <taxon>Bacillota</taxon>
        <taxon>Bacilli</taxon>
        <taxon>Bacillales</taxon>
        <taxon>Bacillaceae</taxon>
        <taxon>Salinibacillus</taxon>
    </lineage>
</organism>
<dbReference type="CDD" id="cd01189">
    <property type="entry name" value="INT_ICEBs1_C_like"/>
    <property type="match status" value="1"/>
</dbReference>
<dbReference type="EMBL" id="BAAADO010000005">
    <property type="protein sequence ID" value="GAA0496767.1"/>
    <property type="molecule type" value="Genomic_DNA"/>
</dbReference>
<sequence length="403" mass="46898">MKGYFYRRGCKCKKKKCSCGAKWAFTVDIGIDPVTGKRRQKVKSGFNTKQEAEEAVATLIHELNEGTYLEETDKTFSDFAIEWLPIYSESKDVKPGTIRVRLHEIGKVLPYFAQLKLRDITRKMYQDALNDLKDQGLSVSTREGINRTARMIFRKALEMDLIKKDPTEFAYVKKDKKTIEQLEEEEGPKYLEKEELALFLETAKQNGLEHDYLAFLILAYTGIRVGELVALKWKDVDFLNHTISITKTYYNPNNNAVEYQLVTPKTRKSRRKIVVDEGVIQALQDHKEDQNQVIKRLGDDYYNKDFIFAKMERQFGYPIVIKNVRDRMKRLLRIAGLKEELTPHSLRHTHTSLLAEAGVSLEQIMDRLGHTDDQITKNVYLHVTQEMKKEASQKFSELMRSLR</sequence>
<keyword evidence="9" id="KW-1185">Reference proteome</keyword>
<name>A0ABP3LC81_9BACI</name>
<dbReference type="RefSeq" id="WP_343841556.1">
    <property type="nucleotide sequence ID" value="NZ_BAAADO010000005.1"/>
</dbReference>
<keyword evidence="2" id="KW-0229">DNA integration</keyword>
<dbReference type="Gene3D" id="1.10.150.130">
    <property type="match status" value="1"/>
</dbReference>
<evidence type="ECO:0000313" key="9">
    <source>
        <dbReference type="Proteomes" id="UP001500880"/>
    </source>
</evidence>
<keyword evidence="3 5" id="KW-0238">DNA-binding</keyword>
<dbReference type="InterPro" id="IPR050090">
    <property type="entry name" value="Tyrosine_recombinase_XerCD"/>
</dbReference>
<evidence type="ECO:0000256" key="1">
    <source>
        <dbReference type="ARBA" id="ARBA00008857"/>
    </source>
</evidence>
<dbReference type="PANTHER" id="PTHR30349:SF64">
    <property type="entry name" value="PROPHAGE INTEGRASE INTD-RELATED"/>
    <property type="match status" value="1"/>
</dbReference>
<evidence type="ECO:0000259" key="7">
    <source>
        <dbReference type="PROSITE" id="PS51900"/>
    </source>
</evidence>
<dbReference type="InterPro" id="IPR013762">
    <property type="entry name" value="Integrase-like_cat_sf"/>
</dbReference>
<dbReference type="InterPro" id="IPR010998">
    <property type="entry name" value="Integrase_recombinase_N"/>
</dbReference>
<dbReference type="SUPFAM" id="SSF56349">
    <property type="entry name" value="DNA breaking-rejoining enzymes"/>
    <property type="match status" value="1"/>
</dbReference>
<dbReference type="InterPro" id="IPR044068">
    <property type="entry name" value="CB"/>
</dbReference>
<dbReference type="InterPro" id="IPR002104">
    <property type="entry name" value="Integrase_catalytic"/>
</dbReference>
<dbReference type="InterPro" id="IPR011010">
    <property type="entry name" value="DNA_brk_join_enz"/>
</dbReference>
<dbReference type="Pfam" id="PF14659">
    <property type="entry name" value="Phage_int_SAM_3"/>
    <property type="match status" value="1"/>
</dbReference>
<comment type="caution">
    <text evidence="8">The sequence shown here is derived from an EMBL/GenBank/DDBJ whole genome shotgun (WGS) entry which is preliminary data.</text>
</comment>
<evidence type="ECO:0000256" key="4">
    <source>
        <dbReference type="ARBA" id="ARBA00023172"/>
    </source>
</evidence>
<dbReference type="Pfam" id="PF14657">
    <property type="entry name" value="Arm-DNA-bind_4"/>
    <property type="match status" value="1"/>
</dbReference>
<dbReference type="Pfam" id="PF00589">
    <property type="entry name" value="Phage_integrase"/>
    <property type="match status" value="1"/>
</dbReference>
<protein>
    <submittedName>
        <fullName evidence="8">Tyrosine-type recombinase/integrase</fullName>
    </submittedName>
</protein>
<dbReference type="InterPro" id="IPR028259">
    <property type="entry name" value="AP2-like_int_N"/>
</dbReference>
<dbReference type="InterPro" id="IPR004107">
    <property type="entry name" value="Integrase_SAM-like_N"/>
</dbReference>
<evidence type="ECO:0000256" key="5">
    <source>
        <dbReference type="PROSITE-ProRule" id="PRU01248"/>
    </source>
</evidence>